<proteinExistence type="predicted"/>
<evidence type="ECO:0000313" key="4">
    <source>
        <dbReference type="Proteomes" id="UP000188967"/>
    </source>
</evidence>
<dbReference type="EMBL" id="LRKC01000112">
    <property type="protein sequence ID" value="OKV13653.1"/>
    <property type="molecule type" value="Genomic_DNA"/>
</dbReference>
<dbReference type="EMBL" id="MTPS01000662">
    <property type="protein sequence ID" value="ONG25498.1"/>
    <property type="molecule type" value="Genomic_DNA"/>
</dbReference>
<evidence type="ECO:0000313" key="1">
    <source>
        <dbReference type="EMBL" id="OKV13653.1"/>
    </source>
</evidence>
<evidence type="ECO:0000313" key="2">
    <source>
        <dbReference type="EMBL" id="ONG25498.1"/>
    </source>
</evidence>
<name>A0A0L6ZRP1_ECOLX</name>
<dbReference type="AlphaFoldDB" id="A0A0L6ZRP1"/>
<protein>
    <submittedName>
        <fullName evidence="1">Transposase</fullName>
    </submittedName>
</protein>
<dbReference type="Proteomes" id="UP000188967">
    <property type="component" value="Unassembled WGS sequence"/>
</dbReference>
<sequence>MTATQLSASVPHWEYTVAVTGTGENDAIRLIRLASGCAAKYAGHGTRAGALQARARWLKC</sequence>
<comment type="caution">
    <text evidence="2">The sequence shown here is derived from an EMBL/GenBank/DDBJ whole genome shotgun (WGS) entry which is preliminary data.</text>
</comment>
<reference evidence="2 4" key="2">
    <citation type="submission" date="2017-01" db="EMBL/GenBank/DDBJ databases">
        <title>Draft genome sequence of an E. coli strain isolated from human, in Amazon, Brazil.</title>
        <authorList>
            <person name="Moura Q."/>
            <person name="Fernandes M.R."/>
            <person name="Cerdeira L."/>
            <person name="Vianello M."/>
            <person name="Souza T.A."/>
            <person name="Ienne S."/>
            <person name="Lincopan N."/>
        </authorList>
    </citation>
    <scope>NUCLEOTIDE SEQUENCE [LARGE SCALE GENOMIC DNA]</scope>
    <source>
        <strain evidence="2 4">ICBEcBL-II-13</strain>
    </source>
</reference>
<accession>A0A0L6ZRP1</accession>
<reference evidence="1 3" key="1">
    <citation type="journal article" date="2017" name="Front. Cell. Infect. Microbiol.">
        <title>Chaperone-usher pili loci of human colonization factor-negative enterotoxigenic Escherichia coli.</title>
        <authorList>
            <person name="Del Canto F."/>
            <person name="Vidal R."/>
            <person name="Stine O.C."/>
            <person name="Pop M."/>
        </authorList>
    </citation>
    <scope>NUCLEOTIDE SEQUENCE [LARGE SCALE GENOMIC DNA]</scope>
    <source>
        <strain evidence="1 3">700324</strain>
    </source>
</reference>
<gene>
    <name evidence="1" type="ORF">AWP47_07820</name>
    <name evidence="2" type="ORF">BXT93_27530</name>
</gene>
<organism evidence="2 4">
    <name type="scientific">Escherichia coli</name>
    <dbReference type="NCBI Taxonomy" id="562"/>
    <lineage>
        <taxon>Bacteria</taxon>
        <taxon>Pseudomonadati</taxon>
        <taxon>Pseudomonadota</taxon>
        <taxon>Gammaproteobacteria</taxon>
        <taxon>Enterobacterales</taxon>
        <taxon>Enterobacteriaceae</taxon>
        <taxon>Escherichia</taxon>
    </lineage>
</organism>
<dbReference type="Proteomes" id="UP000185794">
    <property type="component" value="Unassembled WGS sequence"/>
</dbReference>
<evidence type="ECO:0000313" key="3">
    <source>
        <dbReference type="Proteomes" id="UP000185794"/>
    </source>
</evidence>